<comment type="caution">
    <text evidence="2">The sequence shown here is derived from an EMBL/GenBank/DDBJ whole genome shotgun (WGS) entry which is preliminary data.</text>
</comment>
<evidence type="ECO:0000256" key="1">
    <source>
        <dbReference type="SAM" id="MobiDB-lite"/>
    </source>
</evidence>
<proteinExistence type="predicted"/>
<organism evidence="2 3">
    <name type="scientific">Deinococcus seoulensis</name>
    <dbReference type="NCBI Taxonomy" id="1837379"/>
    <lineage>
        <taxon>Bacteria</taxon>
        <taxon>Thermotogati</taxon>
        <taxon>Deinococcota</taxon>
        <taxon>Deinococci</taxon>
        <taxon>Deinococcales</taxon>
        <taxon>Deinococcaceae</taxon>
        <taxon>Deinococcus</taxon>
    </lineage>
</organism>
<dbReference type="Proteomes" id="UP000634308">
    <property type="component" value="Unassembled WGS sequence"/>
</dbReference>
<feature type="region of interest" description="Disordered" evidence="1">
    <location>
        <begin position="1"/>
        <end position="86"/>
    </location>
</feature>
<evidence type="ECO:0000313" key="3">
    <source>
        <dbReference type="Proteomes" id="UP000634308"/>
    </source>
</evidence>
<dbReference type="EMBL" id="BMQM01000005">
    <property type="protein sequence ID" value="GGR51666.1"/>
    <property type="molecule type" value="Genomic_DNA"/>
</dbReference>
<gene>
    <name evidence="2" type="ORF">GCM10008959_11180</name>
</gene>
<keyword evidence="3" id="KW-1185">Reference proteome</keyword>
<evidence type="ECO:0000313" key="2">
    <source>
        <dbReference type="EMBL" id="GGR51666.1"/>
    </source>
</evidence>
<dbReference type="RefSeq" id="WP_189064012.1">
    <property type="nucleotide sequence ID" value="NZ_BMQM01000005.1"/>
</dbReference>
<sequence length="86" mass="8513">MTRDDAPSLNPTLAPHTTPAPEHRSAEQGPAPAAADLPPAPAVPAPSGDALSSTEVEALMGGADASMAEANKALDTAEGIDPDTES</sequence>
<accession>A0ABQ2RSU5</accession>
<protein>
    <submittedName>
        <fullName evidence="2">Uncharacterized protein</fullName>
    </submittedName>
</protein>
<name>A0ABQ2RSU5_9DEIO</name>
<reference evidence="3" key="1">
    <citation type="journal article" date="2019" name="Int. J. Syst. Evol. Microbiol.">
        <title>The Global Catalogue of Microorganisms (GCM) 10K type strain sequencing project: providing services to taxonomists for standard genome sequencing and annotation.</title>
        <authorList>
            <consortium name="The Broad Institute Genomics Platform"/>
            <consortium name="The Broad Institute Genome Sequencing Center for Infectious Disease"/>
            <person name="Wu L."/>
            <person name="Ma J."/>
        </authorList>
    </citation>
    <scope>NUCLEOTIDE SEQUENCE [LARGE SCALE GENOMIC DNA]</scope>
    <source>
        <strain evidence="3">JCM 31404</strain>
    </source>
</reference>